<dbReference type="Proteomes" id="UP001182991">
    <property type="component" value="Unassembled WGS sequence"/>
</dbReference>
<reference evidence="3" key="1">
    <citation type="submission" date="2023-07" db="EMBL/GenBank/DDBJ databases">
        <title>Isolating and identifying novel microbial strains from the Mariana Trench.</title>
        <authorList>
            <person name="Fu H."/>
        </authorList>
    </citation>
    <scope>NUCLEOTIDE SEQUENCE [LARGE SCALE GENOMIC DNA]</scope>
    <source>
        <strain evidence="3">T-y2</strain>
    </source>
</reference>
<dbReference type="RefSeq" id="WP_311402751.1">
    <property type="nucleotide sequence ID" value="NZ_JAVRBG010000021.1"/>
</dbReference>
<sequence>MIKTYFTTILLFASALCFGQNYIQVNQTAYQQNNFQINNYGLNNVANAMIDFTNAWEDEKRKTRAISRTKAQLEIVRNQYNDRTDFPQIVDGWHLVKITDNFNYCSDAKAFVSDGRIEEIVINNYYGHSVDFNTMTPIKDAKAVINWQLPNRGTDTAEVYFVYDLNGPNLTNEPQKPGFITFWSDHRKAKTIEVWIDRVKVGQLSKEIENAECFADGGLSLQFKPGVYEFKAAAHGSMDWRGTFEIKEDQCYTYLMNRNNTN</sequence>
<feature type="signal peptide" evidence="1">
    <location>
        <begin position="1"/>
        <end position="19"/>
    </location>
</feature>
<name>A0ABU2KMD5_9FLAO</name>
<keyword evidence="3" id="KW-1185">Reference proteome</keyword>
<evidence type="ECO:0000256" key="1">
    <source>
        <dbReference type="SAM" id="SignalP"/>
    </source>
</evidence>
<comment type="caution">
    <text evidence="2">The sequence shown here is derived from an EMBL/GenBank/DDBJ whole genome shotgun (WGS) entry which is preliminary data.</text>
</comment>
<keyword evidence="1" id="KW-0732">Signal</keyword>
<feature type="chain" id="PRO_5047533413" evidence="1">
    <location>
        <begin position="20"/>
        <end position="262"/>
    </location>
</feature>
<dbReference type="EMBL" id="JAVRBG010000021">
    <property type="protein sequence ID" value="MDT0295823.1"/>
    <property type="molecule type" value="Genomic_DNA"/>
</dbReference>
<protein>
    <submittedName>
        <fullName evidence="2">Uncharacterized protein</fullName>
    </submittedName>
</protein>
<evidence type="ECO:0000313" key="2">
    <source>
        <dbReference type="EMBL" id="MDT0295823.1"/>
    </source>
</evidence>
<proteinExistence type="predicted"/>
<gene>
    <name evidence="2" type="ORF">RLT85_14415</name>
</gene>
<accession>A0ABU2KMD5</accession>
<organism evidence="2 3">
    <name type="scientific">Mesonia ostreae</name>
    <dbReference type="NCBI Taxonomy" id="861110"/>
    <lineage>
        <taxon>Bacteria</taxon>
        <taxon>Pseudomonadati</taxon>
        <taxon>Bacteroidota</taxon>
        <taxon>Flavobacteriia</taxon>
        <taxon>Flavobacteriales</taxon>
        <taxon>Flavobacteriaceae</taxon>
        <taxon>Mesonia</taxon>
    </lineage>
</organism>
<evidence type="ECO:0000313" key="3">
    <source>
        <dbReference type="Proteomes" id="UP001182991"/>
    </source>
</evidence>